<sequence length="76" mass="8369">MDDVREQVPDRGMLSASDNAWEHATKMAKMNRLLTDLPIVGHGRADAAASDLGISRRQVYVLAAEVATLRWGSFQT</sequence>
<name>A0ABY8QUL9_9MICO</name>
<evidence type="ECO:0000313" key="1">
    <source>
        <dbReference type="EMBL" id="WGW12121.1"/>
    </source>
</evidence>
<dbReference type="RefSeq" id="WP_349638920.1">
    <property type="nucleotide sequence ID" value="NZ_CP090958.1"/>
</dbReference>
<dbReference type="Proteomes" id="UP001209083">
    <property type="component" value="Chromosome"/>
</dbReference>
<dbReference type="EMBL" id="CP090958">
    <property type="protein sequence ID" value="WGW12121.1"/>
    <property type="molecule type" value="Genomic_DNA"/>
</dbReference>
<accession>A0ABY8QUL9</accession>
<reference evidence="1 2" key="1">
    <citation type="submission" date="2023-05" db="EMBL/GenBank/DDBJ databases">
        <title>Lithophilousrod everest ZFBP1038 complete genpme.</title>
        <authorList>
            <person name="Tian M."/>
        </authorList>
    </citation>
    <scope>NUCLEOTIDE SEQUENCE [LARGE SCALE GENOMIC DNA]</scope>
    <source>
        <strain evidence="1 2">ZFBP1038</strain>
    </source>
</reference>
<proteinExistence type="predicted"/>
<organism evidence="1 2">
    <name type="scientific">Saxibacter everestensis</name>
    <dbReference type="NCBI Taxonomy" id="2909229"/>
    <lineage>
        <taxon>Bacteria</taxon>
        <taxon>Bacillati</taxon>
        <taxon>Actinomycetota</taxon>
        <taxon>Actinomycetes</taxon>
        <taxon>Micrococcales</taxon>
        <taxon>Brevibacteriaceae</taxon>
        <taxon>Saxibacter</taxon>
    </lineage>
</organism>
<evidence type="ECO:0008006" key="3">
    <source>
        <dbReference type="Google" id="ProtNLM"/>
    </source>
</evidence>
<keyword evidence="2" id="KW-1185">Reference proteome</keyword>
<gene>
    <name evidence="1" type="ORF">LWF01_18900</name>
</gene>
<evidence type="ECO:0000313" key="2">
    <source>
        <dbReference type="Proteomes" id="UP001209083"/>
    </source>
</evidence>
<protein>
    <recommendedName>
        <fullName evidence="3">DNA binding HTH domain-containing protein</fullName>
    </recommendedName>
</protein>